<name>A0A2T4PWS6_9STAP</name>
<dbReference type="InterPro" id="IPR032349">
    <property type="entry name" value="DUF4865"/>
</dbReference>
<evidence type="ECO:0000313" key="1">
    <source>
        <dbReference type="EMBL" id="PTI30964.1"/>
    </source>
</evidence>
<dbReference type="RefSeq" id="WP_107556587.1">
    <property type="nucleotide sequence ID" value="NZ_PZFK01000002.1"/>
</dbReference>
<dbReference type="EMBL" id="PZFK01000002">
    <property type="protein sequence ID" value="PTI30964.1"/>
    <property type="molecule type" value="Genomic_DNA"/>
</dbReference>
<gene>
    <name evidence="1" type="ORF">BU072_01415</name>
</gene>
<accession>A0A2T4PWS6</accession>
<sequence>MYAMQYEIKLPNDYDMDIIRNRVKMNGFKTDNFPGLSLKAYLIKEKDHNNITNIYAPFYLWNDSEGMNKFIFDGYYDNIISSFGWRKISIGIKYEAKIEKNIKKSRYLVEEYIDIQPVSSIKKLDIKSSFECYENTLSEVIIYNPEKWKVVKFSFVENLPNKLNEHVSYYEILHISN</sequence>
<dbReference type="Pfam" id="PF16157">
    <property type="entry name" value="DUF4865"/>
    <property type="match status" value="1"/>
</dbReference>
<dbReference type="STRING" id="1167632.GCA_000286335_01316"/>
<comment type="caution">
    <text evidence="1">The sequence shown here is derived from an EMBL/GenBank/DDBJ whole genome shotgun (WGS) entry which is preliminary data.</text>
</comment>
<evidence type="ECO:0000313" key="2">
    <source>
        <dbReference type="Proteomes" id="UP000241209"/>
    </source>
</evidence>
<dbReference type="Proteomes" id="UP000241209">
    <property type="component" value="Unassembled WGS sequence"/>
</dbReference>
<protein>
    <submittedName>
        <fullName evidence="1">DUF4865 domain-containing protein</fullName>
    </submittedName>
</protein>
<reference evidence="1 2" key="1">
    <citation type="journal article" date="2016" name="Front. Microbiol.">
        <title>Comprehensive Phylogenetic Analysis of Bovine Non-aureus Staphylococci Species Based on Whole-Genome Sequencing.</title>
        <authorList>
            <person name="Naushad S."/>
            <person name="Barkema H.W."/>
            <person name="Luby C."/>
            <person name="Condas L.A."/>
            <person name="Nobrega D.B."/>
            <person name="Carson D.A."/>
            <person name="De Buck J."/>
        </authorList>
    </citation>
    <scope>NUCLEOTIDE SEQUENCE [LARGE SCALE GENOMIC DNA]</scope>
    <source>
        <strain evidence="1 2">SNUC 2204</strain>
    </source>
</reference>
<organism evidence="1 2">
    <name type="scientific">Mammaliicoccus vitulinus</name>
    <dbReference type="NCBI Taxonomy" id="71237"/>
    <lineage>
        <taxon>Bacteria</taxon>
        <taxon>Bacillati</taxon>
        <taxon>Bacillota</taxon>
        <taxon>Bacilli</taxon>
        <taxon>Bacillales</taxon>
        <taxon>Staphylococcaceae</taxon>
        <taxon>Mammaliicoccus</taxon>
    </lineage>
</organism>
<dbReference type="AlphaFoldDB" id="A0A2T4PWS6"/>
<proteinExistence type="predicted"/>